<dbReference type="PANTHER" id="PTHR24182">
    <property type="entry name" value="ANKYRIN REPEAT AND SOCS BOX CONTAINING 4"/>
    <property type="match status" value="1"/>
</dbReference>
<dbReference type="AlphaFoldDB" id="A2FAW6"/>
<dbReference type="Pfam" id="PF11929">
    <property type="entry name" value="DUF3447"/>
    <property type="match status" value="1"/>
</dbReference>
<sequence>MSECLKYQKPNELCMEHAIISHNIDFVTFLMNEYKLEIDLLNCGIYKNLESFLVYFDQTNDISKCFIYTVMFDTPSLCEYFITHGANIKEKDNDGHTALHIAAQYNHKEIAKLLI</sequence>
<dbReference type="Gene3D" id="1.25.40.20">
    <property type="entry name" value="Ankyrin repeat-containing domain"/>
    <property type="match status" value="1"/>
</dbReference>
<feature type="repeat" description="ANK" evidence="1">
    <location>
        <begin position="94"/>
        <end position="115"/>
    </location>
</feature>
<organism evidence="3 4">
    <name type="scientific">Trichomonas vaginalis (strain ATCC PRA-98 / G3)</name>
    <dbReference type="NCBI Taxonomy" id="412133"/>
    <lineage>
        <taxon>Eukaryota</taxon>
        <taxon>Metamonada</taxon>
        <taxon>Parabasalia</taxon>
        <taxon>Trichomonadida</taxon>
        <taxon>Trichomonadidae</taxon>
        <taxon>Trichomonas</taxon>
    </lineage>
</organism>
<dbReference type="InterPro" id="IPR020683">
    <property type="entry name" value="DUF3447"/>
</dbReference>
<accession>A2FAW6</accession>
<dbReference type="Proteomes" id="UP000001542">
    <property type="component" value="Unassembled WGS sequence"/>
</dbReference>
<dbReference type="InterPro" id="IPR036770">
    <property type="entry name" value="Ankyrin_rpt-contain_sf"/>
</dbReference>
<dbReference type="Pfam" id="PF12796">
    <property type="entry name" value="Ank_2"/>
    <property type="match status" value="1"/>
</dbReference>
<proteinExistence type="predicted"/>
<dbReference type="VEuPathDB" id="TrichDB:TVAG_316080"/>
<dbReference type="VEuPathDB" id="TrichDB:TVAGG3_0888310"/>
<dbReference type="KEGG" id="tva:4755734"/>
<dbReference type="EMBL" id="DS113694">
    <property type="protein sequence ID" value="EAX97943.1"/>
    <property type="molecule type" value="Genomic_DNA"/>
</dbReference>
<dbReference type="SUPFAM" id="SSF48403">
    <property type="entry name" value="Ankyrin repeat"/>
    <property type="match status" value="1"/>
</dbReference>
<evidence type="ECO:0000313" key="4">
    <source>
        <dbReference type="Proteomes" id="UP000001542"/>
    </source>
</evidence>
<keyword evidence="4" id="KW-1185">Reference proteome</keyword>
<dbReference type="PROSITE" id="PS50297">
    <property type="entry name" value="ANK_REP_REGION"/>
    <property type="match status" value="1"/>
</dbReference>
<dbReference type="InterPro" id="IPR002110">
    <property type="entry name" value="Ankyrin_rpt"/>
</dbReference>
<reference evidence="3" key="1">
    <citation type="submission" date="2006-10" db="EMBL/GenBank/DDBJ databases">
        <authorList>
            <person name="Amadeo P."/>
            <person name="Zhao Q."/>
            <person name="Wortman J."/>
            <person name="Fraser-Liggett C."/>
            <person name="Carlton J."/>
        </authorList>
    </citation>
    <scope>NUCLEOTIDE SEQUENCE</scope>
    <source>
        <strain evidence="3">G3</strain>
    </source>
</reference>
<dbReference type="InParanoid" id="A2FAW6"/>
<dbReference type="PROSITE" id="PS50088">
    <property type="entry name" value="ANK_REPEAT"/>
    <property type="match status" value="1"/>
</dbReference>
<dbReference type="RefSeq" id="XP_001310873.1">
    <property type="nucleotide sequence ID" value="XM_001310872.1"/>
</dbReference>
<evidence type="ECO:0000256" key="1">
    <source>
        <dbReference type="PROSITE-ProRule" id="PRU00023"/>
    </source>
</evidence>
<evidence type="ECO:0000313" key="3">
    <source>
        <dbReference type="EMBL" id="EAX97943.1"/>
    </source>
</evidence>
<feature type="domain" description="DUF3447" evidence="2">
    <location>
        <begin position="1"/>
        <end position="55"/>
    </location>
</feature>
<reference evidence="3" key="2">
    <citation type="journal article" date="2007" name="Science">
        <title>Draft genome sequence of the sexually transmitted pathogen Trichomonas vaginalis.</title>
        <authorList>
            <person name="Carlton J.M."/>
            <person name="Hirt R.P."/>
            <person name="Silva J.C."/>
            <person name="Delcher A.L."/>
            <person name="Schatz M."/>
            <person name="Zhao Q."/>
            <person name="Wortman J.R."/>
            <person name="Bidwell S.L."/>
            <person name="Alsmark U.C.M."/>
            <person name="Besteiro S."/>
            <person name="Sicheritz-Ponten T."/>
            <person name="Noel C.J."/>
            <person name="Dacks J.B."/>
            <person name="Foster P.G."/>
            <person name="Simillion C."/>
            <person name="Van de Peer Y."/>
            <person name="Miranda-Saavedra D."/>
            <person name="Barton G.J."/>
            <person name="Westrop G.D."/>
            <person name="Mueller S."/>
            <person name="Dessi D."/>
            <person name="Fiori P.L."/>
            <person name="Ren Q."/>
            <person name="Paulsen I."/>
            <person name="Zhang H."/>
            <person name="Bastida-Corcuera F.D."/>
            <person name="Simoes-Barbosa A."/>
            <person name="Brown M.T."/>
            <person name="Hayes R.D."/>
            <person name="Mukherjee M."/>
            <person name="Okumura C.Y."/>
            <person name="Schneider R."/>
            <person name="Smith A.J."/>
            <person name="Vanacova S."/>
            <person name="Villalvazo M."/>
            <person name="Haas B.J."/>
            <person name="Pertea M."/>
            <person name="Feldblyum T.V."/>
            <person name="Utterback T.R."/>
            <person name="Shu C.L."/>
            <person name="Osoegawa K."/>
            <person name="de Jong P.J."/>
            <person name="Hrdy I."/>
            <person name="Horvathova L."/>
            <person name="Zubacova Z."/>
            <person name="Dolezal P."/>
            <person name="Malik S.B."/>
            <person name="Logsdon J.M. Jr."/>
            <person name="Henze K."/>
            <person name="Gupta A."/>
            <person name="Wang C.C."/>
            <person name="Dunne R.L."/>
            <person name="Upcroft J.A."/>
            <person name="Upcroft P."/>
            <person name="White O."/>
            <person name="Salzberg S.L."/>
            <person name="Tang P."/>
            <person name="Chiu C.-H."/>
            <person name="Lee Y.-S."/>
            <person name="Embley T.M."/>
            <person name="Coombs G.H."/>
            <person name="Mottram J.C."/>
            <person name="Tachezy J."/>
            <person name="Fraser-Liggett C.M."/>
            <person name="Johnson P.J."/>
        </authorList>
    </citation>
    <scope>NUCLEOTIDE SEQUENCE [LARGE SCALE GENOMIC DNA]</scope>
    <source>
        <strain evidence="3">G3</strain>
    </source>
</reference>
<keyword evidence="1" id="KW-0040">ANK repeat</keyword>
<dbReference type="SMR" id="A2FAW6"/>
<gene>
    <name evidence="3" type="ORF">TVAG_316080</name>
</gene>
<dbReference type="PANTHER" id="PTHR24182:SF13">
    <property type="entry name" value="LD18443P"/>
    <property type="match status" value="1"/>
</dbReference>
<name>A2FAW6_TRIV3</name>
<protein>
    <recommendedName>
        <fullName evidence="2">DUF3447 domain-containing protein</fullName>
    </recommendedName>
</protein>
<evidence type="ECO:0000259" key="2">
    <source>
        <dbReference type="Pfam" id="PF11929"/>
    </source>
</evidence>